<evidence type="ECO:0000256" key="1">
    <source>
        <dbReference type="SAM" id="MobiDB-lite"/>
    </source>
</evidence>
<name>L0DGE5_SINAD</name>
<feature type="region of interest" description="Disordered" evidence="1">
    <location>
        <begin position="45"/>
        <end position="69"/>
    </location>
</feature>
<dbReference type="HOGENOM" id="CLU_927174_0_0_0"/>
<evidence type="ECO:0000313" key="2">
    <source>
        <dbReference type="EMBL" id="AGA28444.1"/>
    </source>
</evidence>
<dbReference type="AlphaFoldDB" id="L0DGE5"/>
<evidence type="ECO:0000313" key="3">
    <source>
        <dbReference type="Proteomes" id="UP000010798"/>
    </source>
</evidence>
<sequence length="300" mass="33094">MAAFVQVVDFMGFDGADSNAPWQMVPQGLTREVKLIQGNDQLEFTVTGGSGPPPPPTPAPLGSSSSERRHTAVIEGAKASQDGGAGLAIERKRLSPTDQIVVLRGWRVGSYEVQASDPKTGKPAARLLVDVVKQRTVPIAYYRLLFAEKWDTRVLNEQANRIIFDQAGITLKWLGEFDGAEGSTPITLPPGPVNLENAKTRTELRFFGNNPGAELMVYLTNFGVDDGNGMTLGDQTIIYSRKWKQPSEFPRMVETLAHEIGHFLSNGKNHDGKKDDLMFETSPHGRRIRKDRTMMFVRGL</sequence>
<protein>
    <submittedName>
        <fullName evidence="2">Uncharacterized protein</fullName>
    </submittedName>
</protein>
<accession>L0DGE5</accession>
<dbReference type="Proteomes" id="UP000010798">
    <property type="component" value="Chromosome"/>
</dbReference>
<gene>
    <name evidence="2" type="ordered locus">Sinac_4243</name>
</gene>
<proteinExistence type="predicted"/>
<organism evidence="2 3">
    <name type="scientific">Singulisphaera acidiphila (strain ATCC BAA-1392 / DSM 18658 / VKM B-2454 / MOB10)</name>
    <dbReference type="NCBI Taxonomy" id="886293"/>
    <lineage>
        <taxon>Bacteria</taxon>
        <taxon>Pseudomonadati</taxon>
        <taxon>Planctomycetota</taxon>
        <taxon>Planctomycetia</taxon>
        <taxon>Isosphaerales</taxon>
        <taxon>Isosphaeraceae</taxon>
        <taxon>Singulisphaera</taxon>
    </lineage>
</organism>
<dbReference type="RefSeq" id="WP_015247572.1">
    <property type="nucleotide sequence ID" value="NC_019892.1"/>
</dbReference>
<dbReference type="EMBL" id="CP003364">
    <property type="protein sequence ID" value="AGA28444.1"/>
    <property type="molecule type" value="Genomic_DNA"/>
</dbReference>
<reference evidence="2 3" key="1">
    <citation type="submission" date="2012-02" db="EMBL/GenBank/DDBJ databases">
        <title>Complete sequence of chromosome of Singulisphaera acidiphila DSM 18658.</title>
        <authorList>
            <consortium name="US DOE Joint Genome Institute (JGI-PGF)"/>
            <person name="Lucas S."/>
            <person name="Copeland A."/>
            <person name="Lapidus A."/>
            <person name="Glavina del Rio T."/>
            <person name="Dalin E."/>
            <person name="Tice H."/>
            <person name="Bruce D."/>
            <person name="Goodwin L."/>
            <person name="Pitluck S."/>
            <person name="Peters L."/>
            <person name="Ovchinnikova G."/>
            <person name="Chertkov O."/>
            <person name="Kyrpides N."/>
            <person name="Mavromatis K."/>
            <person name="Ivanova N."/>
            <person name="Brettin T."/>
            <person name="Detter J.C."/>
            <person name="Han C."/>
            <person name="Larimer F."/>
            <person name="Land M."/>
            <person name="Hauser L."/>
            <person name="Markowitz V."/>
            <person name="Cheng J.-F."/>
            <person name="Hugenholtz P."/>
            <person name="Woyke T."/>
            <person name="Wu D."/>
            <person name="Tindall B."/>
            <person name="Pomrenke H."/>
            <person name="Brambilla E."/>
            <person name="Klenk H.-P."/>
            <person name="Eisen J.A."/>
        </authorList>
    </citation>
    <scope>NUCLEOTIDE SEQUENCE [LARGE SCALE GENOMIC DNA]</scope>
    <source>
        <strain evidence="3">ATCC BAA-1392 / DSM 18658 / VKM B-2454 / MOB10</strain>
    </source>
</reference>
<dbReference type="SUPFAM" id="SSF55486">
    <property type="entry name" value="Metalloproteases ('zincins'), catalytic domain"/>
    <property type="match status" value="1"/>
</dbReference>
<dbReference type="OrthoDB" id="9895849at2"/>
<keyword evidence="3" id="KW-1185">Reference proteome</keyword>
<dbReference type="KEGG" id="saci:Sinac_4243"/>